<dbReference type="SUPFAM" id="SSF74788">
    <property type="entry name" value="Cullin repeat-like"/>
    <property type="match status" value="1"/>
</dbReference>
<comment type="function">
    <text evidence="3">Component of the exocyst complex.</text>
</comment>
<evidence type="ECO:0000256" key="1">
    <source>
        <dbReference type="ARBA" id="ARBA00006756"/>
    </source>
</evidence>
<dbReference type="InterPro" id="IPR016159">
    <property type="entry name" value="Cullin_repeat-like_dom_sf"/>
</dbReference>
<dbReference type="InterPro" id="IPR004140">
    <property type="entry name" value="Exo70"/>
</dbReference>
<proteinExistence type="inferred from homology"/>
<dbReference type="STRING" id="77586.A0A0D9XE43"/>
<evidence type="ECO:0000256" key="3">
    <source>
        <dbReference type="RuleBase" id="RU365026"/>
    </source>
</evidence>
<dbReference type="PANTHER" id="PTHR12542:SF7">
    <property type="entry name" value="EXOCYST SUBUNIT EXO70 FAMILY PROTEIN"/>
    <property type="match status" value="1"/>
</dbReference>
<dbReference type="InterPro" id="IPR046364">
    <property type="entry name" value="Exo70_C"/>
</dbReference>
<dbReference type="GO" id="GO:0015031">
    <property type="term" value="P:protein transport"/>
    <property type="evidence" value="ECO:0007669"/>
    <property type="project" value="UniProtKB-KW"/>
</dbReference>
<feature type="domain" description="Exocyst complex subunit Exo70 C-terminal" evidence="4">
    <location>
        <begin position="118"/>
        <end position="500"/>
    </location>
</feature>
<dbReference type="GO" id="GO:0006887">
    <property type="term" value="P:exocytosis"/>
    <property type="evidence" value="ECO:0007669"/>
    <property type="project" value="UniProtKB-KW"/>
</dbReference>
<name>A0A0D9XE43_9ORYZ</name>
<reference evidence="6" key="2">
    <citation type="submission" date="2013-12" db="EMBL/GenBank/DDBJ databases">
        <authorList>
            <person name="Yu Y."/>
            <person name="Lee S."/>
            <person name="de Baynast K."/>
            <person name="Wissotski M."/>
            <person name="Liu L."/>
            <person name="Talag J."/>
            <person name="Goicoechea J."/>
            <person name="Angelova A."/>
            <person name="Jetty R."/>
            <person name="Kudrna D."/>
            <person name="Golser W."/>
            <person name="Rivera L."/>
            <person name="Zhang J."/>
            <person name="Wing R."/>
        </authorList>
    </citation>
    <scope>NUCLEOTIDE SEQUENCE</scope>
</reference>
<evidence type="ECO:0000256" key="2">
    <source>
        <dbReference type="ARBA" id="ARBA00022448"/>
    </source>
</evidence>
<evidence type="ECO:0000313" key="5">
    <source>
        <dbReference type="EnsemblPlants" id="LPERR09G08260.1"/>
    </source>
</evidence>
<reference evidence="5 6" key="1">
    <citation type="submission" date="2012-08" db="EMBL/GenBank/DDBJ databases">
        <title>Oryza genome evolution.</title>
        <authorList>
            <person name="Wing R.A."/>
        </authorList>
    </citation>
    <scope>NUCLEOTIDE SEQUENCE</scope>
</reference>
<keyword evidence="6" id="KW-1185">Reference proteome</keyword>
<accession>A0A0D9XE43</accession>
<reference evidence="5" key="3">
    <citation type="submission" date="2015-04" db="UniProtKB">
        <authorList>
            <consortium name="EnsemblPlants"/>
        </authorList>
    </citation>
    <scope>IDENTIFICATION</scope>
</reference>
<dbReference type="HOGENOM" id="CLU_010236_2_2_1"/>
<organism evidence="5 6">
    <name type="scientific">Leersia perrieri</name>
    <dbReference type="NCBI Taxonomy" id="77586"/>
    <lineage>
        <taxon>Eukaryota</taxon>
        <taxon>Viridiplantae</taxon>
        <taxon>Streptophyta</taxon>
        <taxon>Embryophyta</taxon>
        <taxon>Tracheophyta</taxon>
        <taxon>Spermatophyta</taxon>
        <taxon>Magnoliopsida</taxon>
        <taxon>Liliopsida</taxon>
        <taxon>Poales</taxon>
        <taxon>Poaceae</taxon>
        <taxon>BOP clade</taxon>
        <taxon>Oryzoideae</taxon>
        <taxon>Oryzeae</taxon>
        <taxon>Oryzinae</taxon>
        <taxon>Leersia</taxon>
    </lineage>
</organism>
<dbReference type="AlphaFoldDB" id="A0A0D9XE43"/>
<comment type="similarity">
    <text evidence="1 3">Belongs to the EXO70 family.</text>
</comment>
<dbReference type="eggNOG" id="KOG2344">
    <property type="taxonomic scope" value="Eukaryota"/>
</dbReference>
<dbReference type="Pfam" id="PF03081">
    <property type="entry name" value="Exo70_C"/>
    <property type="match status" value="1"/>
</dbReference>
<dbReference type="Gene3D" id="1.20.1280.170">
    <property type="entry name" value="Exocyst complex component Exo70"/>
    <property type="match status" value="1"/>
</dbReference>
<dbReference type="EnsemblPlants" id="LPERR09G08260.1">
    <property type="protein sequence ID" value="LPERR09G08260.1"/>
    <property type="gene ID" value="LPERR09G08260"/>
</dbReference>
<evidence type="ECO:0000259" key="4">
    <source>
        <dbReference type="Pfam" id="PF03081"/>
    </source>
</evidence>
<dbReference type="PANTHER" id="PTHR12542">
    <property type="entry name" value="EXOCYST COMPLEX PROTEIN EXO70"/>
    <property type="match status" value="1"/>
</dbReference>
<dbReference type="GO" id="GO:0000145">
    <property type="term" value="C:exocyst"/>
    <property type="evidence" value="ECO:0007669"/>
    <property type="project" value="InterPro"/>
</dbReference>
<keyword evidence="3" id="KW-0653">Protein transport</keyword>
<dbReference type="GO" id="GO:0005546">
    <property type="term" value="F:phosphatidylinositol-4,5-bisphosphate binding"/>
    <property type="evidence" value="ECO:0007669"/>
    <property type="project" value="InterPro"/>
</dbReference>
<protein>
    <recommendedName>
        <fullName evidence="3">Exocyst subunit Exo70 family protein</fullName>
    </recommendedName>
</protein>
<dbReference type="Gramene" id="LPERR09G08260.1">
    <property type="protein sequence ID" value="LPERR09G08260.1"/>
    <property type="gene ID" value="LPERR09G08260"/>
</dbReference>
<dbReference type="Proteomes" id="UP000032180">
    <property type="component" value="Chromosome 9"/>
</dbReference>
<keyword evidence="2 3" id="KW-0813">Transport</keyword>
<evidence type="ECO:0000313" key="6">
    <source>
        <dbReference type="Proteomes" id="UP000032180"/>
    </source>
</evidence>
<sequence>MCNDRTNSSDAVEDAAAAAAATVEEDDSVSTSVGRRSSYRSLRSIREIDLLPAEAISDLHAIASRMAAAGYGRECVQVYASVRKPAVDSALRRLGVEKLSIGDVQRLEWEVLEAKIRRWIRAARAAVRGVFASERRLCFLIFHDLPLSTSTTNATATHDAPFAEAVKGAALQLFGFAEAISIGRRSPEKLFKIIDLHDAIADLLPDVSDIFAASKAGESIYVQAAEIRSRLADAVRGILSEFENAVLRDPSKTPVPGGTIHPLTRYVMNYSSLISDYKTTLSELIVSRPSACSRIAPEGNENAPSFPDLDLADPDSQLPLAAHLIWIIVVLEHNLESKASLYKDAALSHLFIMNNVHYIAHKVKDSPELRGLIGDEYLKQLTGKFRQAATRYQRTAWLKILNCLRDEGLHVSGGFSSGVSKSALRERFKAFNAAFEEAHRVQSAWYVPDTQLREELRISIAEKLLPAYRSFLGRFRHHIENGRHPELYIKYSVEDLETSVTDFFEGCPPSLHNRRRSHG</sequence>
<keyword evidence="3" id="KW-0268">Exocytosis</keyword>